<name>A0A7W6CQ57_9HYPH</name>
<gene>
    <name evidence="2" type="ORF">GGQ67_000610</name>
</gene>
<feature type="chain" id="PRO_5030558696" description="DUF1236 domain-containing protein" evidence="1">
    <location>
        <begin position="20"/>
        <end position="128"/>
    </location>
</feature>
<dbReference type="Pfam" id="PF06823">
    <property type="entry name" value="DUF1236"/>
    <property type="match status" value="1"/>
</dbReference>
<keyword evidence="1" id="KW-0732">Signal</keyword>
<evidence type="ECO:0000313" key="2">
    <source>
        <dbReference type="EMBL" id="MBB3962992.1"/>
    </source>
</evidence>
<protein>
    <recommendedName>
        <fullName evidence="4">DUF1236 domain-containing protein</fullName>
    </recommendedName>
</protein>
<evidence type="ECO:0000256" key="1">
    <source>
        <dbReference type="SAM" id="SignalP"/>
    </source>
</evidence>
<organism evidence="2 3">
    <name type="scientific">Rhizobium metallidurans</name>
    <dbReference type="NCBI Taxonomy" id="1265931"/>
    <lineage>
        <taxon>Bacteria</taxon>
        <taxon>Pseudomonadati</taxon>
        <taxon>Pseudomonadota</taxon>
        <taxon>Alphaproteobacteria</taxon>
        <taxon>Hyphomicrobiales</taxon>
        <taxon>Rhizobiaceae</taxon>
        <taxon>Rhizobium/Agrobacterium group</taxon>
        <taxon>Rhizobium</taxon>
    </lineage>
</organism>
<dbReference type="InterPro" id="IPR009642">
    <property type="entry name" value="DUF1236"/>
</dbReference>
<dbReference type="EMBL" id="JACIDW010000001">
    <property type="protein sequence ID" value="MBB3962992.1"/>
    <property type="molecule type" value="Genomic_DNA"/>
</dbReference>
<sequence>MKRIILAAAMTCMAASAYADGAVTGAVGGAATGAIVGGPIGAGVGAVVGGVAGGVIDPPPAKVVTYVEQAPMPAQPVVVQERVKVGVALPPDVVVTPVPEDPNYGYVIVGQQRVIVEPQTRKVVQVIQ</sequence>
<evidence type="ECO:0000313" key="3">
    <source>
        <dbReference type="Proteomes" id="UP000582090"/>
    </source>
</evidence>
<comment type="caution">
    <text evidence="2">The sequence shown here is derived from an EMBL/GenBank/DDBJ whole genome shotgun (WGS) entry which is preliminary data.</text>
</comment>
<evidence type="ECO:0008006" key="4">
    <source>
        <dbReference type="Google" id="ProtNLM"/>
    </source>
</evidence>
<feature type="signal peptide" evidence="1">
    <location>
        <begin position="1"/>
        <end position="19"/>
    </location>
</feature>
<dbReference type="AlphaFoldDB" id="A0A7W6CQ57"/>
<accession>A0A7W6CQ57</accession>
<proteinExistence type="predicted"/>
<dbReference type="Proteomes" id="UP000582090">
    <property type="component" value="Unassembled WGS sequence"/>
</dbReference>
<keyword evidence="3" id="KW-1185">Reference proteome</keyword>
<reference evidence="2 3" key="1">
    <citation type="submission" date="2020-08" db="EMBL/GenBank/DDBJ databases">
        <title>Genomic Encyclopedia of Type Strains, Phase IV (KMG-IV): sequencing the most valuable type-strain genomes for metagenomic binning, comparative biology and taxonomic classification.</title>
        <authorList>
            <person name="Goeker M."/>
        </authorList>
    </citation>
    <scope>NUCLEOTIDE SEQUENCE [LARGE SCALE GENOMIC DNA]</scope>
    <source>
        <strain evidence="2 3">DSM 26575</strain>
    </source>
</reference>